<feature type="signal peptide" evidence="1">
    <location>
        <begin position="1"/>
        <end position="23"/>
    </location>
</feature>
<proteinExistence type="predicted"/>
<organism evidence="2 3">
    <name type="scientific">Linderina pennispora</name>
    <dbReference type="NCBI Taxonomy" id="61395"/>
    <lineage>
        <taxon>Eukaryota</taxon>
        <taxon>Fungi</taxon>
        <taxon>Fungi incertae sedis</taxon>
        <taxon>Zoopagomycota</taxon>
        <taxon>Kickxellomycotina</taxon>
        <taxon>Kickxellomycetes</taxon>
        <taxon>Kickxellales</taxon>
        <taxon>Kickxellaceae</taxon>
        <taxon>Linderina</taxon>
    </lineage>
</organism>
<gene>
    <name evidence="2" type="ORF">DL89DRAFT_268671</name>
</gene>
<reference evidence="2 3" key="1">
    <citation type="submission" date="2016-07" db="EMBL/GenBank/DDBJ databases">
        <title>Pervasive Adenine N6-methylation of Active Genes in Fungi.</title>
        <authorList>
            <consortium name="DOE Joint Genome Institute"/>
            <person name="Mondo S.J."/>
            <person name="Dannebaum R.O."/>
            <person name="Kuo R.C."/>
            <person name="Labutti K."/>
            <person name="Haridas S."/>
            <person name="Kuo A."/>
            <person name="Salamov A."/>
            <person name="Ahrendt S.R."/>
            <person name="Lipzen A."/>
            <person name="Sullivan W."/>
            <person name="Andreopoulos W.B."/>
            <person name="Clum A."/>
            <person name="Lindquist E."/>
            <person name="Daum C."/>
            <person name="Ramamoorthy G.K."/>
            <person name="Gryganskyi A."/>
            <person name="Culley D."/>
            <person name="Magnuson J.K."/>
            <person name="James T.Y."/>
            <person name="O'Malley M.A."/>
            <person name="Stajich J.E."/>
            <person name="Spatafora J.W."/>
            <person name="Visel A."/>
            <person name="Grigoriev I.V."/>
        </authorList>
    </citation>
    <scope>NUCLEOTIDE SEQUENCE [LARGE SCALE GENOMIC DNA]</scope>
    <source>
        <strain evidence="2 3">ATCC 12442</strain>
    </source>
</reference>
<dbReference type="RefSeq" id="XP_040741943.1">
    <property type="nucleotide sequence ID" value="XM_040888000.1"/>
</dbReference>
<keyword evidence="1" id="KW-0732">Signal</keyword>
<evidence type="ECO:0000313" key="3">
    <source>
        <dbReference type="Proteomes" id="UP000193922"/>
    </source>
</evidence>
<feature type="non-terminal residue" evidence="2">
    <location>
        <position position="84"/>
    </location>
</feature>
<comment type="caution">
    <text evidence="2">The sequence shown here is derived from an EMBL/GenBank/DDBJ whole genome shotgun (WGS) entry which is preliminary data.</text>
</comment>
<dbReference type="EMBL" id="MCFD01000010">
    <property type="protein sequence ID" value="ORX68129.1"/>
    <property type="molecule type" value="Genomic_DNA"/>
</dbReference>
<feature type="chain" id="PRO_5011988083" description="Secreted protein" evidence="1">
    <location>
        <begin position="24"/>
        <end position="84"/>
    </location>
</feature>
<dbReference type="Proteomes" id="UP000193922">
    <property type="component" value="Unassembled WGS sequence"/>
</dbReference>
<keyword evidence="3" id="KW-1185">Reference proteome</keyword>
<evidence type="ECO:0000313" key="2">
    <source>
        <dbReference type="EMBL" id="ORX68129.1"/>
    </source>
</evidence>
<evidence type="ECO:0008006" key="4">
    <source>
        <dbReference type="Google" id="ProtNLM"/>
    </source>
</evidence>
<name>A0A1Y1W3J9_9FUNG</name>
<protein>
    <recommendedName>
        <fullName evidence="4">Secreted protein</fullName>
    </recommendedName>
</protein>
<sequence length="84" mass="9130">MNAGMVVISGAMRSLCCLCVALCHQPSAAPIPHHLATPSLYTGTHSPSSPMHMHVPDRSMYTPCRRSGHTIYSRLERVPDCNIA</sequence>
<accession>A0A1Y1W3J9</accession>
<evidence type="ECO:0000256" key="1">
    <source>
        <dbReference type="SAM" id="SignalP"/>
    </source>
</evidence>
<dbReference type="GeneID" id="63804648"/>
<dbReference type="AlphaFoldDB" id="A0A1Y1W3J9"/>